<feature type="compositionally biased region" description="Low complexity" evidence="1">
    <location>
        <begin position="314"/>
        <end position="326"/>
    </location>
</feature>
<dbReference type="EMBL" id="NHYD01003342">
    <property type="protein sequence ID" value="PPQ80204.1"/>
    <property type="molecule type" value="Genomic_DNA"/>
</dbReference>
<sequence>MLSSRPVQFPMDGVSYPTRTPGRALKARSENAHAMTVNGKGRNVAPKTPFHPASAQPQRLFKDQKTVLATSGRPLIDKTPMPNRIGTILFKTPLPGAVKPSKLKGEENGTPGSGQRPSSMRKHIKHPRISGKALETPTNNGNHWDVSDGDIVLESQALQQETILEQEDDLDEVEYGPPNTLDIPFQPHYDFELPDYKQVGKTLFQLAHSNLFEEVAPPPQPNISPSDLEKLNWDMIPLPDIGGCAHYMPASRRLQTKLLASDDPFFLARLDAKPPPRNVPALPSYLRSNRVPPISKPRPQSSLATTVSGARKAPLTSVTPSLPSSSSLALKGKITAAKPLTRPPTSTANVRRPAATVAKPRVAPASTSTNARRPHTSQAVISSAKATQKKTPVGVDESDAVLIKDFVVNFDEEFDFKFDA</sequence>
<organism evidence="2 3">
    <name type="scientific">Psilocybe cyanescens</name>
    <dbReference type="NCBI Taxonomy" id="93625"/>
    <lineage>
        <taxon>Eukaryota</taxon>
        <taxon>Fungi</taxon>
        <taxon>Dikarya</taxon>
        <taxon>Basidiomycota</taxon>
        <taxon>Agaricomycotina</taxon>
        <taxon>Agaricomycetes</taxon>
        <taxon>Agaricomycetidae</taxon>
        <taxon>Agaricales</taxon>
        <taxon>Agaricineae</taxon>
        <taxon>Strophariaceae</taxon>
        <taxon>Psilocybe</taxon>
    </lineage>
</organism>
<name>A0A409WNX8_PSICY</name>
<feature type="region of interest" description="Disordered" evidence="1">
    <location>
        <begin position="339"/>
        <end position="393"/>
    </location>
</feature>
<dbReference type="AlphaFoldDB" id="A0A409WNX8"/>
<dbReference type="OrthoDB" id="3266915at2759"/>
<feature type="compositionally biased region" description="Basic residues" evidence="1">
    <location>
        <begin position="119"/>
        <end position="129"/>
    </location>
</feature>
<feature type="region of interest" description="Disordered" evidence="1">
    <location>
        <begin position="97"/>
        <end position="147"/>
    </location>
</feature>
<protein>
    <submittedName>
        <fullName evidence="2">Uncharacterized protein</fullName>
    </submittedName>
</protein>
<proteinExistence type="predicted"/>
<accession>A0A409WNX8</accession>
<reference evidence="2 3" key="1">
    <citation type="journal article" date="2018" name="Evol. Lett.">
        <title>Horizontal gene cluster transfer increased hallucinogenic mushroom diversity.</title>
        <authorList>
            <person name="Reynolds H.T."/>
            <person name="Vijayakumar V."/>
            <person name="Gluck-Thaler E."/>
            <person name="Korotkin H.B."/>
            <person name="Matheny P.B."/>
            <person name="Slot J.C."/>
        </authorList>
    </citation>
    <scope>NUCLEOTIDE SEQUENCE [LARGE SCALE GENOMIC DNA]</scope>
    <source>
        <strain evidence="2 3">2631</strain>
    </source>
</reference>
<gene>
    <name evidence="2" type="ORF">CVT25_003557</name>
</gene>
<feature type="compositionally biased region" description="Polar residues" evidence="1">
    <location>
        <begin position="298"/>
        <end position="308"/>
    </location>
</feature>
<evidence type="ECO:0000256" key="1">
    <source>
        <dbReference type="SAM" id="MobiDB-lite"/>
    </source>
</evidence>
<feature type="compositionally biased region" description="Polar residues" evidence="1">
    <location>
        <begin position="365"/>
        <end position="390"/>
    </location>
</feature>
<evidence type="ECO:0000313" key="3">
    <source>
        <dbReference type="Proteomes" id="UP000283269"/>
    </source>
</evidence>
<comment type="caution">
    <text evidence="2">The sequence shown here is derived from an EMBL/GenBank/DDBJ whole genome shotgun (WGS) entry which is preliminary data.</text>
</comment>
<evidence type="ECO:0000313" key="2">
    <source>
        <dbReference type="EMBL" id="PPQ80204.1"/>
    </source>
</evidence>
<dbReference type="InParanoid" id="A0A409WNX8"/>
<feature type="region of interest" description="Disordered" evidence="1">
    <location>
        <begin position="290"/>
        <end position="326"/>
    </location>
</feature>
<dbReference type="STRING" id="93625.A0A409WNX8"/>
<dbReference type="Proteomes" id="UP000283269">
    <property type="component" value="Unassembled WGS sequence"/>
</dbReference>
<keyword evidence="3" id="KW-1185">Reference proteome</keyword>